<evidence type="ECO:0000313" key="2">
    <source>
        <dbReference type="EMBL" id="GEU72817.1"/>
    </source>
</evidence>
<feature type="compositionally biased region" description="Acidic residues" evidence="1">
    <location>
        <begin position="170"/>
        <end position="184"/>
    </location>
</feature>
<reference evidence="2" key="1">
    <citation type="journal article" date="2019" name="Sci. Rep.">
        <title>Draft genome of Tanacetum cinerariifolium, the natural source of mosquito coil.</title>
        <authorList>
            <person name="Yamashiro T."/>
            <person name="Shiraishi A."/>
            <person name="Satake H."/>
            <person name="Nakayama K."/>
        </authorList>
    </citation>
    <scope>NUCLEOTIDE SEQUENCE</scope>
</reference>
<accession>A0A6L2MHN1</accession>
<name>A0A6L2MHN1_TANCI</name>
<sequence>MYETVVARWRNRVATRSSPPSSPTCQILPAPPGLPCKPDVLVLSGQPIPIGRPYRTHLDRVLKMLTTRKSVGSLPTFRLASKYPSDSSSSDSLSRYSSSGYATSDSSDDSSTSTYARPSRKRCRSPTSSVPAVSPVHGALSLVHADLSPPPKRIRDSESVTDMEVGLGVDSEDSYEPYTEPDIDSDIQADINECIAYVDAIRARGMDD</sequence>
<feature type="compositionally biased region" description="Low complexity" evidence="1">
    <location>
        <begin position="85"/>
        <end position="115"/>
    </location>
</feature>
<feature type="compositionally biased region" description="Low complexity" evidence="1">
    <location>
        <begin position="125"/>
        <end position="136"/>
    </location>
</feature>
<dbReference type="AlphaFoldDB" id="A0A6L2MHN1"/>
<dbReference type="EMBL" id="BKCJ010006567">
    <property type="protein sequence ID" value="GEU72817.1"/>
    <property type="molecule type" value="Genomic_DNA"/>
</dbReference>
<proteinExistence type="predicted"/>
<protein>
    <submittedName>
        <fullName evidence="2">Uncharacterized protein</fullName>
    </submittedName>
</protein>
<gene>
    <name evidence="2" type="ORF">Tci_044795</name>
</gene>
<evidence type="ECO:0000256" key="1">
    <source>
        <dbReference type="SAM" id="MobiDB-lite"/>
    </source>
</evidence>
<feature type="region of interest" description="Disordered" evidence="1">
    <location>
        <begin position="79"/>
        <end position="184"/>
    </location>
</feature>
<organism evidence="2">
    <name type="scientific">Tanacetum cinerariifolium</name>
    <name type="common">Dalmatian daisy</name>
    <name type="synonym">Chrysanthemum cinerariifolium</name>
    <dbReference type="NCBI Taxonomy" id="118510"/>
    <lineage>
        <taxon>Eukaryota</taxon>
        <taxon>Viridiplantae</taxon>
        <taxon>Streptophyta</taxon>
        <taxon>Embryophyta</taxon>
        <taxon>Tracheophyta</taxon>
        <taxon>Spermatophyta</taxon>
        <taxon>Magnoliopsida</taxon>
        <taxon>eudicotyledons</taxon>
        <taxon>Gunneridae</taxon>
        <taxon>Pentapetalae</taxon>
        <taxon>asterids</taxon>
        <taxon>campanulids</taxon>
        <taxon>Asterales</taxon>
        <taxon>Asteraceae</taxon>
        <taxon>Asteroideae</taxon>
        <taxon>Anthemideae</taxon>
        <taxon>Anthemidinae</taxon>
        <taxon>Tanacetum</taxon>
    </lineage>
</organism>
<comment type="caution">
    <text evidence="2">The sequence shown here is derived from an EMBL/GenBank/DDBJ whole genome shotgun (WGS) entry which is preliminary data.</text>
</comment>